<dbReference type="AlphaFoldDB" id="A0A2N4Z4J5"/>
<evidence type="ECO:0000259" key="4">
    <source>
        <dbReference type="PROSITE" id="PS50949"/>
    </source>
</evidence>
<keyword evidence="2" id="KW-0238">DNA-binding</keyword>
<dbReference type="CDD" id="cd07377">
    <property type="entry name" value="WHTH_GntR"/>
    <property type="match status" value="1"/>
</dbReference>
<dbReference type="PANTHER" id="PTHR43537">
    <property type="entry name" value="TRANSCRIPTIONAL REGULATOR, GNTR FAMILY"/>
    <property type="match status" value="1"/>
</dbReference>
<feature type="non-terminal residue" evidence="5">
    <location>
        <position position="77"/>
    </location>
</feature>
<dbReference type="GO" id="GO:0003677">
    <property type="term" value="F:DNA binding"/>
    <property type="evidence" value="ECO:0007669"/>
    <property type="project" value="UniProtKB-KW"/>
</dbReference>
<sequence>MEIIEPRRLYQQLAAELKTRIEQGVYLVGDKLPAERFIADEKNVSRTVVREAIIMLEVEGYVEVRKGSGIHVISNHP</sequence>
<evidence type="ECO:0000256" key="3">
    <source>
        <dbReference type="ARBA" id="ARBA00023163"/>
    </source>
</evidence>
<reference evidence="5 6" key="2">
    <citation type="submission" date="2018-01" db="EMBL/GenBank/DDBJ databases">
        <title>Genomic study of Klebsiella pneumoniae.</title>
        <authorList>
            <person name="Yang Y."/>
            <person name="Bicalho R."/>
        </authorList>
    </citation>
    <scope>NUCLEOTIDE SEQUENCE [LARGE SCALE GENOMIC DNA]</scope>
    <source>
        <strain evidence="5 6">A8</strain>
    </source>
</reference>
<dbReference type="SMART" id="SM00345">
    <property type="entry name" value="HTH_GNTR"/>
    <property type="match status" value="1"/>
</dbReference>
<evidence type="ECO:0000256" key="1">
    <source>
        <dbReference type="ARBA" id="ARBA00023015"/>
    </source>
</evidence>
<dbReference type="EMBL" id="PIDP01000192">
    <property type="protein sequence ID" value="PLM96055.1"/>
    <property type="molecule type" value="Genomic_DNA"/>
</dbReference>
<dbReference type="GO" id="GO:0003700">
    <property type="term" value="F:DNA-binding transcription factor activity"/>
    <property type="evidence" value="ECO:0007669"/>
    <property type="project" value="InterPro"/>
</dbReference>
<gene>
    <name evidence="5" type="ORF">CWN47_08465</name>
</gene>
<evidence type="ECO:0000313" key="6">
    <source>
        <dbReference type="Proteomes" id="UP000234412"/>
    </source>
</evidence>
<accession>A0A2N4Z4J5</accession>
<evidence type="ECO:0000313" key="5">
    <source>
        <dbReference type="EMBL" id="PLM96055.1"/>
    </source>
</evidence>
<dbReference type="FunFam" id="1.10.10.10:FF:000252">
    <property type="entry name" value="Exu regulon transcriptional regulator"/>
    <property type="match status" value="1"/>
</dbReference>
<comment type="caution">
    <text evidence="5">The sequence shown here is derived from an EMBL/GenBank/DDBJ whole genome shotgun (WGS) entry which is preliminary data.</text>
</comment>
<proteinExistence type="predicted"/>
<keyword evidence="3" id="KW-0804">Transcription</keyword>
<dbReference type="InterPro" id="IPR036388">
    <property type="entry name" value="WH-like_DNA-bd_sf"/>
</dbReference>
<dbReference type="Proteomes" id="UP000234412">
    <property type="component" value="Unassembled WGS sequence"/>
</dbReference>
<dbReference type="Pfam" id="PF00392">
    <property type="entry name" value="GntR"/>
    <property type="match status" value="1"/>
</dbReference>
<reference evidence="5 6" key="1">
    <citation type="submission" date="2017-11" db="EMBL/GenBank/DDBJ databases">
        <authorList>
            <person name="Han C.G."/>
        </authorList>
    </citation>
    <scope>NUCLEOTIDE SEQUENCE [LARGE SCALE GENOMIC DNA]</scope>
    <source>
        <strain evidence="5 6">A8</strain>
    </source>
</reference>
<organism evidence="5 6">
    <name type="scientific">Klebsiella variicola</name>
    <dbReference type="NCBI Taxonomy" id="244366"/>
    <lineage>
        <taxon>Bacteria</taxon>
        <taxon>Pseudomonadati</taxon>
        <taxon>Pseudomonadota</taxon>
        <taxon>Gammaproteobacteria</taxon>
        <taxon>Enterobacterales</taxon>
        <taxon>Enterobacteriaceae</taxon>
        <taxon>Klebsiella/Raoultella group</taxon>
        <taxon>Klebsiella</taxon>
        <taxon>Klebsiella pneumoniae complex</taxon>
    </lineage>
</organism>
<dbReference type="PANTHER" id="PTHR43537:SF7">
    <property type="entry name" value="EXU REGULON TRANSCRIPTIONAL REGULATOR"/>
    <property type="match status" value="1"/>
</dbReference>
<dbReference type="InterPro" id="IPR036390">
    <property type="entry name" value="WH_DNA-bd_sf"/>
</dbReference>
<dbReference type="PROSITE" id="PS50949">
    <property type="entry name" value="HTH_GNTR"/>
    <property type="match status" value="1"/>
</dbReference>
<keyword evidence="1" id="KW-0805">Transcription regulation</keyword>
<feature type="domain" description="HTH gntR-type" evidence="4">
    <location>
        <begin position="7"/>
        <end position="75"/>
    </location>
</feature>
<dbReference type="PRINTS" id="PR00035">
    <property type="entry name" value="HTHGNTR"/>
</dbReference>
<dbReference type="SUPFAM" id="SSF46785">
    <property type="entry name" value="Winged helix' DNA-binding domain"/>
    <property type="match status" value="1"/>
</dbReference>
<dbReference type="InterPro" id="IPR000524">
    <property type="entry name" value="Tscrpt_reg_HTH_GntR"/>
</dbReference>
<name>A0A2N4Z4J5_KLEVA</name>
<dbReference type="Gene3D" id="1.10.10.10">
    <property type="entry name" value="Winged helix-like DNA-binding domain superfamily/Winged helix DNA-binding domain"/>
    <property type="match status" value="1"/>
</dbReference>
<protein>
    <submittedName>
        <fullName evidence="5">GntR family transcriptional regulator</fullName>
    </submittedName>
</protein>
<evidence type="ECO:0000256" key="2">
    <source>
        <dbReference type="ARBA" id="ARBA00023125"/>
    </source>
</evidence>